<dbReference type="PANTHER" id="PTHR42995:SF5">
    <property type="entry name" value="ACETYL-COENZYME A CARBOXYLASE CARBOXYL TRANSFERASE SUBUNIT BETA, CHLOROPLASTIC"/>
    <property type="match status" value="1"/>
</dbReference>
<evidence type="ECO:0000256" key="16">
    <source>
        <dbReference type="ARBA" id="ARBA00023160"/>
    </source>
</evidence>
<comment type="cofactor">
    <cofactor evidence="1">
        <name>Zn(2+)</name>
        <dbReference type="ChEBI" id="CHEBI:29105"/>
    </cofactor>
</comment>
<keyword evidence="12" id="KW-0863">Zinc-finger</keyword>
<gene>
    <name evidence="22" type="ORF">GYA93_03545</name>
</gene>
<feature type="domain" description="CoA carboxyltransferase C-terminal" evidence="21">
    <location>
        <begin position="252"/>
        <end position="472"/>
    </location>
</feature>
<evidence type="ECO:0000313" key="23">
    <source>
        <dbReference type="Proteomes" id="UP000466307"/>
    </source>
</evidence>
<comment type="function">
    <text evidence="17">Component of the acetyl coenzyme A carboxylase (ACC) complex. Biotin carboxylase (BC) catalyzes the carboxylation of biotin on its carrier protein (BCCP) and then the CO(2) group is transferred by the transcarboxylase to acetyl-CoA to form malonyl-CoA.</text>
</comment>
<dbReference type="GO" id="GO:0006633">
    <property type="term" value="P:fatty acid biosynthetic process"/>
    <property type="evidence" value="ECO:0007669"/>
    <property type="project" value="UniProtKB-KW"/>
</dbReference>
<keyword evidence="12" id="KW-0862">Zinc</keyword>
<evidence type="ECO:0000256" key="8">
    <source>
        <dbReference type="ARBA" id="ARBA00018312"/>
    </source>
</evidence>
<dbReference type="Pfam" id="PF01039">
    <property type="entry name" value="Carboxyl_trans"/>
    <property type="match status" value="1"/>
</dbReference>
<evidence type="ECO:0000313" key="22">
    <source>
        <dbReference type="EMBL" id="NDK88661.1"/>
    </source>
</evidence>
<dbReference type="InterPro" id="IPR001095">
    <property type="entry name" value="Acetyl_CoA_COase_a_su"/>
</dbReference>
<keyword evidence="9" id="KW-0444">Lipid biosynthesis</keyword>
<dbReference type="InterPro" id="IPR011763">
    <property type="entry name" value="COA_CT_C"/>
</dbReference>
<keyword evidence="23" id="KW-1185">Reference proteome</keyword>
<evidence type="ECO:0000256" key="14">
    <source>
        <dbReference type="ARBA" id="ARBA00022840"/>
    </source>
</evidence>
<keyword evidence="10 22" id="KW-0808">Transferase</keyword>
<dbReference type="PRINTS" id="PR01070">
    <property type="entry name" value="ACCCTRFRASEB"/>
</dbReference>
<dbReference type="SUPFAM" id="SSF52096">
    <property type="entry name" value="ClpP/crotonase"/>
    <property type="match status" value="2"/>
</dbReference>
<name>A0A7K3LKT6_9ACTN</name>
<evidence type="ECO:0000256" key="17">
    <source>
        <dbReference type="ARBA" id="ARBA00025280"/>
    </source>
</evidence>
<evidence type="ECO:0000256" key="7">
    <source>
        <dbReference type="ARBA" id="ARBA00011883"/>
    </source>
</evidence>
<comment type="catalytic activity">
    <reaction evidence="18">
        <text>N(6)-carboxybiotinyl-L-lysyl-[protein] + acetyl-CoA = N(6)-biotinyl-L-lysyl-[protein] + malonyl-CoA</text>
        <dbReference type="Rhea" id="RHEA:54728"/>
        <dbReference type="Rhea" id="RHEA-COMP:10505"/>
        <dbReference type="Rhea" id="RHEA-COMP:10506"/>
        <dbReference type="ChEBI" id="CHEBI:57288"/>
        <dbReference type="ChEBI" id="CHEBI:57384"/>
        <dbReference type="ChEBI" id="CHEBI:83144"/>
        <dbReference type="ChEBI" id="CHEBI:83145"/>
        <dbReference type="EC" id="2.1.3.15"/>
    </reaction>
</comment>
<evidence type="ECO:0000256" key="11">
    <source>
        <dbReference type="ARBA" id="ARBA00022741"/>
    </source>
</evidence>
<keyword evidence="13" id="KW-0276">Fatty acid metabolism</keyword>
<comment type="subunit">
    <text evidence="6">Acetyl-CoA carboxylase is a heterotetramer composed of biotin carboxyl carrier protein (AccB), biotin carboxylase (AccC) and two subunits of ACCase subunit beta/alpha.</text>
</comment>
<evidence type="ECO:0000256" key="9">
    <source>
        <dbReference type="ARBA" id="ARBA00022516"/>
    </source>
</evidence>
<evidence type="ECO:0000256" key="1">
    <source>
        <dbReference type="ARBA" id="ARBA00001947"/>
    </source>
</evidence>
<evidence type="ECO:0000256" key="2">
    <source>
        <dbReference type="ARBA" id="ARBA00004496"/>
    </source>
</evidence>
<accession>A0A7K3LKT6</accession>
<evidence type="ECO:0000256" key="3">
    <source>
        <dbReference type="ARBA" id="ARBA00006102"/>
    </source>
</evidence>
<evidence type="ECO:0000259" key="20">
    <source>
        <dbReference type="PROSITE" id="PS50980"/>
    </source>
</evidence>
<dbReference type="PROSITE" id="PS50989">
    <property type="entry name" value="COA_CT_CTER"/>
    <property type="match status" value="1"/>
</dbReference>
<dbReference type="Pfam" id="PF03255">
    <property type="entry name" value="ACCA"/>
    <property type="match status" value="1"/>
</dbReference>
<sequence>MTAARLSAVELITAVVDDGTWRSWDDPGAVAAVTDRPYAEDLRRAAEKSGGDESVRTGRAEIDGVPAVLVVGDFSFLGGSIGRAAGHRITTAIRRATADRLPVLAFPCSGGTRMQEGTPAFLEMAAISAAVLDHRAAHLPYLVYLRHPTTGGVFASWGSLGQVTWAEPDALVGFLGPRVVQGLTGEPVPAGVQRSENLLRHALVDAVVPTAEVRARLAQVLGLLAGPADPRVPEPAAERIVVAESAVVESVAAQSPARGAGSAWAAVTATRLPGRPGVRALLAGGQTAILADDGPILLALSRFGSHTAVVIGQDAEVQRAGRAIGPADLRLARRGLALAKDLRLPVVTVIDTSGAELSADAEEQGVAREIAWCTAELVALPTPTVSVLAGQGAGGAALALFPADHRIAADDAWLAPLPPEGASLIVHHDTGHAAELAARQHILATELAGVGVIDTVVPAAGLRAAIGQALSDIAAPLPTARIRLPERNNGGHRPPRKGMGR</sequence>
<keyword evidence="11" id="KW-0547">Nucleotide-binding</keyword>
<dbReference type="InterPro" id="IPR029045">
    <property type="entry name" value="ClpP/crotonase-like_dom_sf"/>
</dbReference>
<evidence type="ECO:0000256" key="13">
    <source>
        <dbReference type="ARBA" id="ARBA00022832"/>
    </source>
</evidence>
<evidence type="ECO:0000256" key="18">
    <source>
        <dbReference type="ARBA" id="ARBA00049152"/>
    </source>
</evidence>
<dbReference type="PANTHER" id="PTHR42995">
    <property type="entry name" value="ACETYL-COENZYME A CARBOXYLASE CARBOXYL TRANSFERASE SUBUNIT BETA, CHLOROPLASTIC"/>
    <property type="match status" value="1"/>
</dbReference>
<dbReference type="GO" id="GO:2001295">
    <property type="term" value="P:malonyl-CoA biosynthetic process"/>
    <property type="evidence" value="ECO:0007669"/>
    <property type="project" value="TreeGrafter"/>
</dbReference>
<keyword evidence="14" id="KW-0067">ATP-binding</keyword>
<evidence type="ECO:0000256" key="6">
    <source>
        <dbReference type="ARBA" id="ARBA00011664"/>
    </source>
</evidence>
<comment type="similarity">
    <text evidence="3">Belongs to the AccD/PCCB family.</text>
</comment>
<feature type="region of interest" description="Disordered" evidence="19">
    <location>
        <begin position="482"/>
        <end position="501"/>
    </location>
</feature>
<evidence type="ECO:0000256" key="5">
    <source>
        <dbReference type="ARBA" id="ARBA00010284"/>
    </source>
</evidence>
<dbReference type="AlphaFoldDB" id="A0A7K3LKT6"/>
<feature type="domain" description="CoA carboxyltransferase N-terminal" evidence="20">
    <location>
        <begin position="1"/>
        <end position="239"/>
    </location>
</feature>
<reference evidence="22 23" key="1">
    <citation type="submission" date="2020-01" db="EMBL/GenBank/DDBJ databases">
        <title>Investigation of new actinobacteria for the biodesulphurisation of diesel fuel.</title>
        <authorList>
            <person name="Athi Narayanan S.M."/>
        </authorList>
    </citation>
    <scope>NUCLEOTIDE SEQUENCE [LARGE SCALE GENOMIC DNA]</scope>
    <source>
        <strain evidence="22 23">213E</strain>
    </source>
</reference>
<keyword evidence="12" id="KW-0479">Metal-binding</keyword>
<dbReference type="InterPro" id="IPR011762">
    <property type="entry name" value="COA_CT_N"/>
</dbReference>
<dbReference type="EMBL" id="JAADZU010000007">
    <property type="protein sequence ID" value="NDK88661.1"/>
    <property type="molecule type" value="Genomic_DNA"/>
</dbReference>
<dbReference type="GO" id="GO:0008270">
    <property type="term" value="F:zinc ion binding"/>
    <property type="evidence" value="ECO:0007669"/>
    <property type="project" value="UniProtKB-KW"/>
</dbReference>
<dbReference type="Gene3D" id="3.90.226.10">
    <property type="entry name" value="2-enoyl-CoA Hydratase, Chain A, domain 1"/>
    <property type="match status" value="2"/>
</dbReference>
<evidence type="ECO:0000256" key="12">
    <source>
        <dbReference type="ARBA" id="ARBA00022771"/>
    </source>
</evidence>
<dbReference type="Proteomes" id="UP000466307">
    <property type="component" value="Unassembled WGS sequence"/>
</dbReference>
<keyword evidence="15" id="KW-0443">Lipid metabolism</keyword>
<proteinExistence type="inferred from homology"/>
<dbReference type="GO" id="GO:0003989">
    <property type="term" value="F:acetyl-CoA carboxylase activity"/>
    <property type="evidence" value="ECO:0007669"/>
    <property type="project" value="InterPro"/>
</dbReference>
<evidence type="ECO:0000256" key="15">
    <source>
        <dbReference type="ARBA" id="ARBA00023098"/>
    </source>
</evidence>
<dbReference type="PROSITE" id="PS50980">
    <property type="entry name" value="COA_CT_NTER"/>
    <property type="match status" value="1"/>
</dbReference>
<evidence type="ECO:0000256" key="10">
    <source>
        <dbReference type="ARBA" id="ARBA00022679"/>
    </source>
</evidence>
<organism evidence="22 23">
    <name type="scientific">Gordonia desulfuricans</name>
    <dbReference type="NCBI Taxonomy" id="89051"/>
    <lineage>
        <taxon>Bacteria</taxon>
        <taxon>Bacillati</taxon>
        <taxon>Actinomycetota</taxon>
        <taxon>Actinomycetes</taxon>
        <taxon>Mycobacteriales</taxon>
        <taxon>Gordoniaceae</taxon>
        <taxon>Gordonia</taxon>
    </lineage>
</organism>
<comment type="caution">
    <text evidence="22">The sequence shown here is derived from an EMBL/GenBank/DDBJ whole genome shotgun (WGS) entry which is preliminary data.</text>
</comment>
<dbReference type="GO" id="GO:0016743">
    <property type="term" value="F:carboxyl- or carbamoyltransferase activity"/>
    <property type="evidence" value="ECO:0007669"/>
    <property type="project" value="InterPro"/>
</dbReference>
<dbReference type="RefSeq" id="WP_059037846.1">
    <property type="nucleotide sequence ID" value="NZ_JAADZU010000007.1"/>
</dbReference>
<comment type="similarity">
    <text evidence="5">In the N-terminal section; belongs to the AccD/PCCB family.</text>
</comment>
<comment type="similarity">
    <text evidence="4">In the C-terminal section; belongs to the AccA family.</text>
</comment>
<dbReference type="InterPro" id="IPR000438">
    <property type="entry name" value="Acetyl_CoA_COase_Trfase_b_su"/>
</dbReference>
<evidence type="ECO:0000256" key="4">
    <source>
        <dbReference type="ARBA" id="ARBA00006276"/>
    </source>
</evidence>
<keyword evidence="16" id="KW-0275">Fatty acid biosynthesis</keyword>
<dbReference type="EC" id="2.1.3.15" evidence="7"/>
<dbReference type="InterPro" id="IPR034733">
    <property type="entry name" value="AcCoA_carboxyl_beta"/>
</dbReference>
<dbReference type="GO" id="GO:0005524">
    <property type="term" value="F:ATP binding"/>
    <property type="evidence" value="ECO:0007669"/>
    <property type="project" value="UniProtKB-KW"/>
</dbReference>
<dbReference type="GO" id="GO:0009317">
    <property type="term" value="C:acetyl-CoA carboxylase complex"/>
    <property type="evidence" value="ECO:0007669"/>
    <property type="project" value="InterPro"/>
</dbReference>
<evidence type="ECO:0000259" key="21">
    <source>
        <dbReference type="PROSITE" id="PS50989"/>
    </source>
</evidence>
<protein>
    <recommendedName>
        <fullName evidence="8">Acetyl-coenzyme A carboxylase carboxyl transferase subunits beta/alpha</fullName>
        <ecNumber evidence="7">2.1.3.15</ecNumber>
    </recommendedName>
</protein>
<evidence type="ECO:0000256" key="19">
    <source>
        <dbReference type="SAM" id="MobiDB-lite"/>
    </source>
</evidence>
<comment type="subcellular location">
    <subcellularLocation>
        <location evidence="2">Cytoplasm</location>
    </subcellularLocation>
</comment>